<reference evidence="1 2" key="1">
    <citation type="journal article" date="2024" name="J Genomics">
        <title>Draft genome sequencing and assembly of Favolaschia claudopus CIRM-BRFM 2984 isolated from oak limbs.</title>
        <authorList>
            <person name="Navarro D."/>
            <person name="Drula E."/>
            <person name="Chaduli D."/>
            <person name="Cazenave R."/>
            <person name="Ahrendt S."/>
            <person name="Wang J."/>
            <person name="Lipzen A."/>
            <person name="Daum C."/>
            <person name="Barry K."/>
            <person name="Grigoriev I.V."/>
            <person name="Favel A."/>
            <person name="Rosso M.N."/>
            <person name="Martin F."/>
        </authorList>
    </citation>
    <scope>NUCLEOTIDE SEQUENCE [LARGE SCALE GENOMIC DNA]</scope>
    <source>
        <strain evidence="1 2">CIRM-BRFM 2984</strain>
    </source>
</reference>
<keyword evidence="2" id="KW-1185">Reference proteome</keyword>
<dbReference type="AlphaFoldDB" id="A0AAW0A461"/>
<sequence length="155" mass="17591">MGQGSFPWNSLPKGRLELLSFTPGKHQEEITDLSLLPKLSILRTSTDPSIDLLPISRLLATMKSGHQIHTIILFLNHLERNFKMPGWDKLDLALTSLACPAPAIELEFHEAAIPSMERLSGLLPKVLSQATSKVQMFLCSHQREQRWWKEQVQKL</sequence>
<comment type="caution">
    <text evidence="1">The sequence shown here is derived from an EMBL/GenBank/DDBJ whole genome shotgun (WGS) entry which is preliminary data.</text>
</comment>
<proteinExistence type="predicted"/>
<protein>
    <submittedName>
        <fullName evidence="1">Uncharacterized protein</fullName>
    </submittedName>
</protein>
<dbReference type="EMBL" id="JAWWNJ010000088">
    <property type="protein sequence ID" value="KAK7000592.1"/>
    <property type="molecule type" value="Genomic_DNA"/>
</dbReference>
<organism evidence="1 2">
    <name type="scientific">Favolaschia claudopus</name>
    <dbReference type="NCBI Taxonomy" id="2862362"/>
    <lineage>
        <taxon>Eukaryota</taxon>
        <taxon>Fungi</taxon>
        <taxon>Dikarya</taxon>
        <taxon>Basidiomycota</taxon>
        <taxon>Agaricomycotina</taxon>
        <taxon>Agaricomycetes</taxon>
        <taxon>Agaricomycetidae</taxon>
        <taxon>Agaricales</taxon>
        <taxon>Marasmiineae</taxon>
        <taxon>Mycenaceae</taxon>
        <taxon>Favolaschia</taxon>
    </lineage>
</organism>
<gene>
    <name evidence="1" type="ORF">R3P38DRAFT_3218792</name>
</gene>
<evidence type="ECO:0000313" key="1">
    <source>
        <dbReference type="EMBL" id="KAK7000592.1"/>
    </source>
</evidence>
<evidence type="ECO:0000313" key="2">
    <source>
        <dbReference type="Proteomes" id="UP001362999"/>
    </source>
</evidence>
<accession>A0AAW0A461</accession>
<dbReference type="Proteomes" id="UP001362999">
    <property type="component" value="Unassembled WGS sequence"/>
</dbReference>
<name>A0AAW0A461_9AGAR</name>